<evidence type="ECO:0000256" key="1">
    <source>
        <dbReference type="ARBA" id="ARBA00023002"/>
    </source>
</evidence>
<dbReference type="GO" id="GO:0016491">
    <property type="term" value="F:oxidoreductase activity"/>
    <property type="evidence" value="ECO:0007669"/>
    <property type="project" value="UniProtKB-KW"/>
</dbReference>
<protein>
    <recommendedName>
        <fullName evidence="4">Methylenetetrahydrofolate reductase (NAD(P)H)</fullName>
    </recommendedName>
</protein>
<dbReference type="Proteomes" id="UP001314263">
    <property type="component" value="Unassembled WGS sequence"/>
</dbReference>
<accession>A0AAV1HSS3</accession>
<keyword evidence="3" id="KW-1185">Reference proteome</keyword>
<dbReference type="InterPro" id="IPR029041">
    <property type="entry name" value="FAD-linked_oxidoreductase-like"/>
</dbReference>
<comment type="caution">
    <text evidence="2">The sequence shown here is derived from an EMBL/GenBank/DDBJ whole genome shotgun (WGS) entry which is preliminary data.</text>
</comment>
<dbReference type="Gene3D" id="3.20.20.220">
    <property type="match status" value="1"/>
</dbReference>
<dbReference type="AlphaFoldDB" id="A0AAV1HSS3"/>
<organism evidence="2 3">
    <name type="scientific">Coccomyxa viridis</name>
    <dbReference type="NCBI Taxonomy" id="1274662"/>
    <lineage>
        <taxon>Eukaryota</taxon>
        <taxon>Viridiplantae</taxon>
        <taxon>Chlorophyta</taxon>
        <taxon>core chlorophytes</taxon>
        <taxon>Trebouxiophyceae</taxon>
        <taxon>Trebouxiophyceae incertae sedis</taxon>
        <taxon>Coccomyxaceae</taxon>
        <taxon>Coccomyxa</taxon>
    </lineage>
</organism>
<gene>
    <name evidence="2" type="ORF">CVIRNUC_000444</name>
</gene>
<keyword evidence="1" id="KW-0560">Oxidoreductase</keyword>
<dbReference type="SUPFAM" id="SSF51730">
    <property type="entry name" value="FAD-linked oxidoreductase"/>
    <property type="match status" value="1"/>
</dbReference>
<proteinExistence type="predicted"/>
<sequence length="350" mass="38585">MRCSRLGHACWRHAAPSLRHQQASLRCQSKSSTVHNTLNCDRKTASDVFKDGKVFSLERAIDTQHERDSQLWETKAFQFSVYPDLPRFMRWSDLLTPRRLLASPPHRSPPGTAPDRYIVRTVGLQLRGPEAIAQRLLERAGLSQQGEPLQDACPADALLLVSGSHALRPALSWTGALQDTVAALKIARALREQGQLPSTLSLWAVSNPLRDPPDSLLRKVDAGAEAILTQPPLLRGQFEAWYEGVTRLGISKSAQFVIGACMLTSARSAGFWLRLCHAEHLDGAQALVGAFGRAEEAGKRALLQHSYEHTRKQIAQVLQLPEIAGLHVMPVSTAGRKLATQLAAEKLFTR</sequence>
<evidence type="ECO:0008006" key="4">
    <source>
        <dbReference type="Google" id="ProtNLM"/>
    </source>
</evidence>
<dbReference type="EMBL" id="CAUYUE010000001">
    <property type="protein sequence ID" value="CAK0734529.1"/>
    <property type="molecule type" value="Genomic_DNA"/>
</dbReference>
<reference evidence="2 3" key="1">
    <citation type="submission" date="2023-10" db="EMBL/GenBank/DDBJ databases">
        <authorList>
            <person name="Maclean D."/>
            <person name="Macfadyen A."/>
        </authorList>
    </citation>
    <scope>NUCLEOTIDE SEQUENCE [LARGE SCALE GENOMIC DNA]</scope>
</reference>
<evidence type="ECO:0000313" key="3">
    <source>
        <dbReference type="Proteomes" id="UP001314263"/>
    </source>
</evidence>
<name>A0AAV1HSS3_9CHLO</name>
<evidence type="ECO:0000313" key="2">
    <source>
        <dbReference type="EMBL" id="CAK0734529.1"/>
    </source>
</evidence>